<proteinExistence type="predicted"/>
<evidence type="ECO:0000313" key="2">
    <source>
        <dbReference type="EMBL" id="CAB9506377.1"/>
    </source>
</evidence>
<keyword evidence="3" id="KW-1185">Reference proteome</keyword>
<sequence>MCISVVNTNESVEPQPSEERLVGVMAEFNCVEETLDGSSQGKKRKMSKTDSPNSSTFDVATLIDAIHREVEGDDALPSEEEPKLDGNQWPSSTSLKFYDDFDFIDFGDTAEEQVVVSAPEQPKLEKRGSLGKRSRGLGRSQTIKTCLCLLGEES</sequence>
<gene>
    <name evidence="2" type="ORF">SEMRO_265_G102720.1</name>
</gene>
<name>A0A9N8DPH9_9STRA</name>
<evidence type="ECO:0000256" key="1">
    <source>
        <dbReference type="SAM" id="MobiDB-lite"/>
    </source>
</evidence>
<feature type="region of interest" description="Disordered" evidence="1">
    <location>
        <begin position="34"/>
        <end position="57"/>
    </location>
</feature>
<dbReference type="EMBL" id="CAICTM010000264">
    <property type="protein sequence ID" value="CAB9506377.1"/>
    <property type="molecule type" value="Genomic_DNA"/>
</dbReference>
<protein>
    <submittedName>
        <fullName evidence="2">Uncharacterized protein</fullName>
    </submittedName>
</protein>
<organism evidence="2 3">
    <name type="scientific">Seminavis robusta</name>
    <dbReference type="NCBI Taxonomy" id="568900"/>
    <lineage>
        <taxon>Eukaryota</taxon>
        <taxon>Sar</taxon>
        <taxon>Stramenopiles</taxon>
        <taxon>Ochrophyta</taxon>
        <taxon>Bacillariophyta</taxon>
        <taxon>Bacillariophyceae</taxon>
        <taxon>Bacillariophycidae</taxon>
        <taxon>Naviculales</taxon>
        <taxon>Naviculaceae</taxon>
        <taxon>Seminavis</taxon>
    </lineage>
</organism>
<accession>A0A9N8DPH9</accession>
<dbReference type="Proteomes" id="UP001153069">
    <property type="component" value="Unassembled WGS sequence"/>
</dbReference>
<comment type="caution">
    <text evidence="2">The sequence shown here is derived from an EMBL/GenBank/DDBJ whole genome shotgun (WGS) entry which is preliminary data.</text>
</comment>
<dbReference type="AlphaFoldDB" id="A0A9N8DPH9"/>
<evidence type="ECO:0000313" key="3">
    <source>
        <dbReference type="Proteomes" id="UP001153069"/>
    </source>
</evidence>
<reference evidence="2" key="1">
    <citation type="submission" date="2020-06" db="EMBL/GenBank/DDBJ databases">
        <authorList>
            <consortium name="Plant Systems Biology data submission"/>
        </authorList>
    </citation>
    <scope>NUCLEOTIDE SEQUENCE</scope>
    <source>
        <strain evidence="2">D6</strain>
    </source>
</reference>